<accession>A0A841L2U5</accession>
<name>A0A841L2U5_9SPHN</name>
<gene>
    <name evidence="1" type="ORF">FHS79_001313</name>
</gene>
<evidence type="ECO:0000313" key="2">
    <source>
        <dbReference type="Proteomes" id="UP000538147"/>
    </source>
</evidence>
<comment type="caution">
    <text evidence="1">The sequence shown here is derived from an EMBL/GenBank/DDBJ whole genome shotgun (WGS) entry which is preliminary data.</text>
</comment>
<evidence type="ECO:0000313" key="1">
    <source>
        <dbReference type="EMBL" id="MBB6227149.1"/>
    </source>
</evidence>
<protein>
    <submittedName>
        <fullName evidence="1">Uncharacterized protein</fullName>
    </submittedName>
</protein>
<sequence>MALRLSSQSRAIARVAKAGRDARVVSTSSTSALRRGPRQSRVLTSDEFGWRRASRLAGRACASRAIASLSPWALRKTSAEVSPGGCCVVPRSPHGQRFLNRRPAGLAPMLHSACVQPRPEARYTALRSGFRPPLQAPSTSAGSAFPVAAGVSVHTVRAATSSKSGFAALRSVNQPRLPCFNSPRKAGNNRQASRIRLFPLAFPPPSIPGYR</sequence>
<proteinExistence type="predicted"/>
<reference evidence="1 2" key="1">
    <citation type="submission" date="2020-08" db="EMBL/GenBank/DDBJ databases">
        <title>Genomic Encyclopedia of Type Strains, Phase IV (KMG-IV): sequencing the most valuable type-strain genomes for metagenomic binning, comparative biology and taxonomic classification.</title>
        <authorList>
            <person name="Goeker M."/>
        </authorList>
    </citation>
    <scope>NUCLEOTIDE SEQUENCE [LARGE SCALE GENOMIC DNA]</scope>
    <source>
        <strain evidence="1 2">DSM 102189</strain>
    </source>
</reference>
<dbReference type="AlphaFoldDB" id="A0A841L2U5"/>
<dbReference type="EMBL" id="JACIIV010000008">
    <property type="protein sequence ID" value="MBB6227149.1"/>
    <property type="molecule type" value="Genomic_DNA"/>
</dbReference>
<dbReference type="Proteomes" id="UP000538147">
    <property type="component" value="Unassembled WGS sequence"/>
</dbReference>
<organism evidence="1 2">
    <name type="scientific">Polymorphobacter multimanifer</name>
    <dbReference type="NCBI Taxonomy" id="1070431"/>
    <lineage>
        <taxon>Bacteria</taxon>
        <taxon>Pseudomonadati</taxon>
        <taxon>Pseudomonadota</taxon>
        <taxon>Alphaproteobacteria</taxon>
        <taxon>Sphingomonadales</taxon>
        <taxon>Sphingosinicellaceae</taxon>
        <taxon>Polymorphobacter</taxon>
    </lineage>
</organism>
<keyword evidence="2" id="KW-1185">Reference proteome</keyword>